<dbReference type="InterPro" id="IPR020846">
    <property type="entry name" value="MFS_dom"/>
</dbReference>
<dbReference type="SUPFAM" id="SSF103473">
    <property type="entry name" value="MFS general substrate transporter"/>
    <property type="match status" value="1"/>
</dbReference>
<protein>
    <submittedName>
        <fullName evidence="10">Glucose/galactose MFS transporter</fullName>
    </submittedName>
    <submittedName>
        <fullName evidence="11">Glucose/galactose transporter</fullName>
    </submittedName>
</protein>
<sequence length="405" mass="43976">MAAETATYSKRNHYVIPIIIIGVMFFVIGFALGINGYLIPFLKKALDLSSAESYLVLAATFSAFVVFGYPSGVIISKIGYRRGMMVSFFFFAVGLALFVPSARYESLGLFLLASFISGMGNTLLQASVNPYITILGPQESAAMRISIMGIINKAAWAVAPIFLSLFLNLDAPLLQKMYFPFYLIVGIFVLLGIAVYFAPLPEVKAEGEDESEEETPVSSYARTKTSILQFPHLILGVIALFFYVGVETIALATIVDYADSLGLGNPATYTTYTVIFMVIGYLFGVFFIPKVITQNTALKINSWLGVAASLAIVLVSGNYSIWFVALLGLANSLMWPAIWPLAIADLGRFTKTGASLLVMGIVGGAILPLAFGGVKDIVGIQAAYWVCFPAYLFILFYALKGHKIR</sequence>
<comment type="similarity">
    <text evidence="3">Belongs to the major facilitator superfamily. FHS transporter (TC 2.A.1.7) family.</text>
</comment>
<dbReference type="PROSITE" id="PS50850">
    <property type="entry name" value="MFS"/>
    <property type="match status" value="1"/>
</dbReference>
<dbReference type="Gene3D" id="1.20.1250.20">
    <property type="entry name" value="MFS general substrate transporter like domains"/>
    <property type="match status" value="2"/>
</dbReference>
<dbReference type="InterPro" id="IPR011701">
    <property type="entry name" value="MFS"/>
</dbReference>
<feature type="transmembrane region" description="Helical" evidence="8">
    <location>
        <begin position="322"/>
        <end position="342"/>
    </location>
</feature>
<feature type="transmembrane region" description="Helical" evidence="8">
    <location>
        <begin position="179"/>
        <end position="198"/>
    </location>
</feature>
<feature type="transmembrane region" description="Helical" evidence="8">
    <location>
        <begin position="12"/>
        <end position="34"/>
    </location>
</feature>
<evidence type="ECO:0000256" key="6">
    <source>
        <dbReference type="ARBA" id="ARBA00022989"/>
    </source>
</evidence>
<evidence type="ECO:0000256" key="4">
    <source>
        <dbReference type="ARBA" id="ARBA00022475"/>
    </source>
</evidence>
<evidence type="ECO:0000313" key="13">
    <source>
        <dbReference type="Proteomes" id="UP000396862"/>
    </source>
</evidence>
<organism evidence="11 12">
    <name type="scientific">Prolixibacter denitrificans</name>
    <dbReference type="NCBI Taxonomy" id="1541063"/>
    <lineage>
        <taxon>Bacteria</taxon>
        <taxon>Pseudomonadati</taxon>
        <taxon>Bacteroidota</taxon>
        <taxon>Bacteroidia</taxon>
        <taxon>Marinilabiliales</taxon>
        <taxon>Prolixibacteraceae</taxon>
        <taxon>Prolixibacter</taxon>
    </lineage>
</organism>
<evidence type="ECO:0000256" key="7">
    <source>
        <dbReference type="ARBA" id="ARBA00023136"/>
    </source>
</evidence>
<dbReference type="Pfam" id="PF07690">
    <property type="entry name" value="MFS_1"/>
    <property type="match status" value="1"/>
</dbReference>
<evidence type="ECO:0000259" key="9">
    <source>
        <dbReference type="PROSITE" id="PS50850"/>
    </source>
</evidence>
<dbReference type="GO" id="GO:0005886">
    <property type="term" value="C:plasma membrane"/>
    <property type="evidence" value="ECO:0007669"/>
    <property type="project" value="UniProtKB-SubCell"/>
</dbReference>
<dbReference type="PANTHER" id="PTHR43702:SF12">
    <property type="entry name" value="N-ACETYL GLUCOSAMINE TRANSPORTER NAGP"/>
    <property type="match status" value="1"/>
</dbReference>
<dbReference type="AlphaFoldDB" id="A0A2P8CG18"/>
<feature type="transmembrane region" description="Helical" evidence="8">
    <location>
        <begin position="377"/>
        <end position="399"/>
    </location>
</feature>
<reference evidence="11 12" key="1">
    <citation type="submission" date="2018-03" db="EMBL/GenBank/DDBJ databases">
        <title>Genomic Encyclopedia of Archaeal and Bacterial Type Strains, Phase II (KMG-II): from individual species to whole genera.</title>
        <authorList>
            <person name="Goeker M."/>
        </authorList>
    </citation>
    <scope>NUCLEOTIDE SEQUENCE [LARGE SCALE GENOMIC DNA]</scope>
    <source>
        <strain evidence="11 12">DSM 27267</strain>
    </source>
</reference>
<dbReference type="InterPro" id="IPR050375">
    <property type="entry name" value="MFS_TsgA-like"/>
</dbReference>
<comment type="function">
    <text evidence="1">Intake of glucose and galactose.</text>
</comment>
<name>A0A2P8CG18_9BACT</name>
<evidence type="ECO:0000256" key="3">
    <source>
        <dbReference type="ARBA" id="ARBA00009120"/>
    </source>
</evidence>
<dbReference type="Proteomes" id="UP000240621">
    <property type="component" value="Unassembled WGS sequence"/>
</dbReference>
<feature type="transmembrane region" description="Helical" evidence="8">
    <location>
        <begin position="54"/>
        <end position="76"/>
    </location>
</feature>
<reference evidence="10 13" key="2">
    <citation type="submission" date="2019-10" db="EMBL/GenBank/DDBJ databases">
        <title>Prolixibacter strains distinguished by the presence of nitrate reductase genes were adept at nitrate-dependent anaerobic corrosion of metallic iron and carbon steel.</title>
        <authorList>
            <person name="Iino T."/>
            <person name="Shono N."/>
            <person name="Ito K."/>
            <person name="Nakamura R."/>
            <person name="Sueoka K."/>
            <person name="Harayama S."/>
            <person name="Ohkuma M."/>
        </authorList>
    </citation>
    <scope>NUCLEOTIDE SEQUENCE [LARGE SCALE GENOMIC DNA]</scope>
    <source>
        <strain evidence="10 13">MIC1-1</strain>
    </source>
</reference>
<dbReference type="RefSeq" id="WP_211297782.1">
    <property type="nucleotide sequence ID" value="NZ_BLAU01000001.1"/>
</dbReference>
<keyword evidence="7 8" id="KW-0472">Membrane</keyword>
<evidence type="ECO:0000313" key="12">
    <source>
        <dbReference type="Proteomes" id="UP000240621"/>
    </source>
</evidence>
<dbReference type="InterPro" id="IPR005964">
    <property type="entry name" value="Glc/Gal_transptr_bac"/>
</dbReference>
<keyword evidence="5 8" id="KW-0812">Transmembrane</keyword>
<dbReference type="NCBIfam" id="TIGR01272">
    <property type="entry name" value="gluP"/>
    <property type="match status" value="1"/>
</dbReference>
<dbReference type="GO" id="GO:0055056">
    <property type="term" value="F:D-glucose transmembrane transporter activity"/>
    <property type="evidence" value="ECO:0007669"/>
    <property type="project" value="InterPro"/>
</dbReference>
<gene>
    <name evidence="11" type="ORF">CLV93_103343</name>
    <name evidence="10" type="ORF">JCM18694_37120</name>
</gene>
<dbReference type="PANTHER" id="PTHR43702">
    <property type="entry name" value="L-FUCOSE-PROTON SYMPORTER"/>
    <property type="match status" value="1"/>
</dbReference>
<evidence type="ECO:0000256" key="2">
    <source>
        <dbReference type="ARBA" id="ARBA00004429"/>
    </source>
</evidence>
<feature type="transmembrane region" description="Helical" evidence="8">
    <location>
        <begin position="233"/>
        <end position="255"/>
    </location>
</feature>
<dbReference type="EMBL" id="PYGC01000003">
    <property type="protein sequence ID" value="PSK83925.1"/>
    <property type="molecule type" value="Genomic_DNA"/>
</dbReference>
<keyword evidence="4" id="KW-1003">Cell membrane</keyword>
<dbReference type="EMBL" id="BLAU01000001">
    <property type="protein sequence ID" value="GET23466.1"/>
    <property type="molecule type" value="Genomic_DNA"/>
</dbReference>
<dbReference type="Proteomes" id="UP000396862">
    <property type="component" value="Unassembled WGS sequence"/>
</dbReference>
<accession>A0A2P8CG18</accession>
<evidence type="ECO:0000256" key="5">
    <source>
        <dbReference type="ARBA" id="ARBA00022692"/>
    </source>
</evidence>
<keyword evidence="6 8" id="KW-1133">Transmembrane helix</keyword>
<comment type="caution">
    <text evidence="11">The sequence shown here is derived from an EMBL/GenBank/DDBJ whole genome shotgun (WGS) entry which is preliminary data.</text>
</comment>
<feature type="transmembrane region" description="Helical" evidence="8">
    <location>
        <begin position="83"/>
        <end position="101"/>
    </location>
</feature>
<evidence type="ECO:0000256" key="8">
    <source>
        <dbReference type="SAM" id="Phobius"/>
    </source>
</evidence>
<dbReference type="InterPro" id="IPR036259">
    <property type="entry name" value="MFS_trans_sf"/>
</dbReference>
<dbReference type="GO" id="GO:1904659">
    <property type="term" value="P:D-glucose transmembrane transport"/>
    <property type="evidence" value="ECO:0007669"/>
    <property type="project" value="InterPro"/>
</dbReference>
<evidence type="ECO:0000313" key="10">
    <source>
        <dbReference type="EMBL" id="GET23466.1"/>
    </source>
</evidence>
<feature type="transmembrane region" description="Helical" evidence="8">
    <location>
        <begin position="107"/>
        <end position="124"/>
    </location>
</feature>
<feature type="transmembrane region" description="Helical" evidence="8">
    <location>
        <begin position="300"/>
        <end position="316"/>
    </location>
</feature>
<proteinExistence type="inferred from homology"/>
<feature type="domain" description="Major facilitator superfamily (MFS) profile" evidence="9">
    <location>
        <begin position="17"/>
        <end position="405"/>
    </location>
</feature>
<dbReference type="GO" id="GO:0005354">
    <property type="term" value="F:galactose transmembrane transporter activity"/>
    <property type="evidence" value="ECO:0007669"/>
    <property type="project" value="InterPro"/>
</dbReference>
<comment type="subcellular location">
    <subcellularLocation>
        <location evidence="2">Cell inner membrane</location>
        <topology evidence="2">Multi-pass membrane protein</topology>
    </subcellularLocation>
</comment>
<feature type="transmembrane region" description="Helical" evidence="8">
    <location>
        <begin position="354"/>
        <end position="371"/>
    </location>
</feature>
<feature type="transmembrane region" description="Helical" evidence="8">
    <location>
        <begin position="267"/>
        <end position="288"/>
    </location>
</feature>
<feature type="transmembrane region" description="Helical" evidence="8">
    <location>
        <begin position="145"/>
        <end position="167"/>
    </location>
</feature>
<evidence type="ECO:0000313" key="11">
    <source>
        <dbReference type="EMBL" id="PSK83925.1"/>
    </source>
</evidence>
<evidence type="ECO:0000256" key="1">
    <source>
        <dbReference type="ARBA" id="ARBA00003321"/>
    </source>
</evidence>
<keyword evidence="13" id="KW-1185">Reference proteome</keyword>